<sequence length="406" mass="43016">MVALLGLTLAACGRSETPAEHSDHGAGAAQEAARGPHNGLLLADGDFVVELAIFEEGVPPEYRAWVTSKGQPVAPDAVQLTVELARLDGEKNLFRFAPQGDFLRGDGVVTEPHSFDVTVQAQFEGKTHRWAYDSYEGRVTIAADSAKAAGIRTATAGPRLIRDLLPLYGTIATNPDAVRDVGARFAGVVKSVSKTVGDSVRAGEVLARVESNDSLQVYAVTAPIGGVITARMTNPGQQAGDMPLFTISDLAQVRAELAVFPRDLARVRVGQEVRLTTVDGERTTRGAITRIAPASGNANQALTVWASFDAGDGGWTPGLYVNAEVMVGGAQVPLAVKASGLQTFRDFTVVFARVGETYEVRMLELGRGDGQYVEVLAGLKPGTEYVSENSYLIKADIEKSGASHDH</sequence>
<dbReference type="InterPro" id="IPR058647">
    <property type="entry name" value="BSH_CzcB-like"/>
</dbReference>
<evidence type="ECO:0000259" key="2">
    <source>
        <dbReference type="Pfam" id="PF25971"/>
    </source>
</evidence>
<feature type="domain" description="CzcB-like barrel-sandwich hybrid" evidence="3">
    <location>
        <begin position="180"/>
        <end position="249"/>
    </location>
</feature>
<keyword evidence="1" id="KW-0813">Transport</keyword>
<dbReference type="GO" id="GO:0015679">
    <property type="term" value="P:plasma membrane copper ion transport"/>
    <property type="evidence" value="ECO:0007669"/>
    <property type="project" value="TreeGrafter"/>
</dbReference>
<accession>A0A1B1YXK4</accession>
<dbReference type="KEGG" id="gbi:PG2T_03210"/>
<dbReference type="SUPFAM" id="SSF111369">
    <property type="entry name" value="HlyD-like secretion proteins"/>
    <property type="match status" value="1"/>
</dbReference>
<dbReference type="Gene3D" id="2.40.30.170">
    <property type="match status" value="1"/>
</dbReference>
<dbReference type="InterPro" id="IPR058646">
    <property type="entry name" value="CzcB_N"/>
</dbReference>
<dbReference type="AlphaFoldDB" id="A0A1B1YXK4"/>
<evidence type="ECO:0000313" key="6">
    <source>
        <dbReference type="Proteomes" id="UP000092952"/>
    </source>
</evidence>
<feature type="domain" description="CzcB-like C-terminal circularly permuted SH3-like" evidence="4">
    <location>
        <begin position="334"/>
        <end position="394"/>
    </location>
</feature>
<dbReference type="Pfam" id="PF25973">
    <property type="entry name" value="BSH_CzcB"/>
    <property type="match status" value="1"/>
</dbReference>
<dbReference type="Pfam" id="PF25971">
    <property type="entry name" value="CzcB_N"/>
    <property type="match status" value="1"/>
</dbReference>
<proteinExistence type="predicted"/>
<evidence type="ECO:0000259" key="4">
    <source>
        <dbReference type="Pfam" id="PF25975"/>
    </source>
</evidence>
<dbReference type="Gene3D" id="2.40.420.20">
    <property type="match status" value="1"/>
</dbReference>
<dbReference type="InterPro" id="IPR058649">
    <property type="entry name" value="CzcB_C"/>
</dbReference>
<dbReference type="STRING" id="1810504.PG2T_03210"/>
<reference evidence="6" key="1">
    <citation type="submission" date="2016-03" db="EMBL/GenBank/DDBJ databases">
        <title>Complete genome sequence of Solimmundus cernigliae, representing a novel lineage of polycyclic aromatic hydrocarbon degraders within the Gammaproteobacteria.</title>
        <authorList>
            <person name="Singleton D.R."/>
            <person name="Dickey A.N."/>
            <person name="Scholl E.H."/>
            <person name="Wright F.A."/>
            <person name="Aitken M.D."/>
        </authorList>
    </citation>
    <scope>NUCLEOTIDE SEQUENCE [LARGE SCALE GENOMIC DNA]</scope>
    <source>
        <strain evidence="6">TR3.2</strain>
    </source>
</reference>
<organism evidence="5 6">
    <name type="scientific">Immundisolibacter cernigliae</name>
    <dbReference type="NCBI Taxonomy" id="1810504"/>
    <lineage>
        <taxon>Bacteria</taxon>
        <taxon>Pseudomonadati</taxon>
        <taxon>Pseudomonadota</taxon>
        <taxon>Gammaproteobacteria</taxon>
        <taxon>Immundisolibacterales</taxon>
        <taxon>Immundisolibacteraceae</taxon>
        <taxon>Immundisolibacter</taxon>
    </lineage>
</organism>
<dbReference type="EMBL" id="CP014671">
    <property type="protein sequence ID" value="ANX05468.1"/>
    <property type="molecule type" value="Genomic_DNA"/>
</dbReference>
<dbReference type="Proteomes" id="UP000092952">
    <property type="component" value="Chromosome"/>
</dbReference>
<dbReference type="InParanoid" id="A0A1B1YXK4"/>
<dbReference type="GO" id="GO:0030288">
    <property type="term" value="C:outer membrane-bounded periplasmic space"/>
    <property type="evidence" value="ECO:0007669"/>
    <property type="project" value="TreeGrafter"/>
</dbReference>
<dbReference type="Gene3D" id="2.40.50.100">
    <property type="match status" value="1"/>
</dbReference>
<dbReference type="GO" id="GO:0046914">
    <property type="term" value="F:transition metal ion binding"/>
    <property type="evidence" value="ECO:0007669"/>
    <property type="project" value="TreeGrafter"/>
</dbReference>
<keyword evidence="6" id="KW-1185">Reference proteome</keyword>
<evidence type="ECO:0000313" key="5">
    <source>
        <dbReference type="EMBL" id="ANX05468.1"/>
    </source>
</evidence>
<evidence type="ECO:0000259" key="3">
    <source>
        <dbReference type="Pfam" id="PF25973"/>
    </source>
</evidence>
<dbReference type="GO" id="GO:0060003">
    <property type="term" value="P:copper ion export"/>
    <property type="evidence" value="ECO:0007669"/>
    <property type="project" value="TreeGrafter"/>
</dbReference>
<dbReference type="PANTHER" id="PTHR30097">
    <property type="entry name" value="CATION EFFLUX SYSTEM PROTEIN CUSB"/>
    <property type="match status" value="1"/>
</dbReference>
<dbReference type="InterPro" id="IPR051909">
    <property type="entry name" value="MFP_Cation_Efflux"/>
</dbReference>
<evidence type="ECO:0000256" key="1">
    <source>
        <dbReference type="ARBA" id="ARBA00022448"/>
    </source>
</evidence>
<dbReference type="Pfam" id="PF25975">
    <property type="entry name" value="CzcB_C"/>
    <property type="match status" value="1"/>
</dbReference>
<gene>
    <name evidence="5" type="ORF">PG2T_03210</name>
</gene>
<name>A0A1B1YXK4_9GAMM</name>
<protein>
    <submittedName>
        <fullName evidence="5">Cation transporter</fullName>
    </submittedName>
</protein>
<feature type="domain" description="CzcB N-terminal" evidence="2">
    <location>
        <begin position="39"/>
        <end position="130"/>
    </location>
</feature>
<dbReference type="PANTHER" id="PTHR30097:SF4">
    <property type="entry name" value="SLR6042 PROTEIN"/>
    <property type="match status" value="1"/>
</dbReference>